<evidence type="ECO:0000256" key="4">
    <source>
        <dbReference type="ARBA" id="ARBA00017871"/>
    </source>
</evidence>
<evidence type="ECO:0000256" key="6">
    <source>
        <dbReference type="ARBA" id="ARBA00047321"/>
    </source>
</evidence>
<dbReference type="BioCyc" id="PSYR875330:G11XH-1574-MONOMER"/>
<dbReference type="SUPFAM" id="SSF51905">
    <property type="entry name" value="FAD/NAD(P)-binding domain"/>
    <property type="match status" value="1"/>
</dbReference>
<comment type="similarity">
    <text evidence="2">Belongs to the tryptophan 2-monooxygenase family.</text>
</comment>
<dbReference type="GO" id="GO:0050361">
    <property type="term" value="F:tryptophan 2-monooxygenase activity"/>
    <property type="evidence" value="ECO:0007669"/>
    <property type="project" value="UniProtKB-EC"/>
</dbReference>
<sequence length="685" mass="74430">MGLTRREALSSIAAVGGEKAVKDALAVLGLGPSSHRRPKPLKLGSGLGQGTRVLVLGAGIAGLVTALELTRAGFTVQVLEARDRVGGRNWTLRSGDQVDYKDGRTQTVGFDPGLYFNAGPARIPSQHRTLLDYCSELGVPLEVLVNSSHGAQVRPDLQQPAFTVGQAINDARGHLSGLLATAVQRDALDDVLSGEERQRLLAFLQVYGDLSQELAYEGSLRSGHQESLSHPGALPTSAQPVGLERLLHPELWGALLHTEFPEFSATMFQPVGGMDRISDAFYQRLTEQVQLGAQVRQIRQLEDGVAVTYHDRHSGREQVVRADYLVSTLPLPLLARLDTDFSNPVKAALLSTRNDQATKVAWQSPRFWETDYRTYGGLSWIDHPARLLWYPSNDLNTRDGLLVAGYVTGEGADVFGAKPFEAQYAASIEAVELLHPGYSHHLRNPLAVSWEQIPYSEGPWLQREHFPADASALLDEPHGRVYFAGDGLVQSGVGIWQESAAIRRAMWSGNWPSGLSSNDRRRPSRRPEPLLQHQHPLRSDTMSDSIQRTSVGDFPISQTVTVPASASLVFISGTLPDLADPHAAAGTPAAYGNTEVQTVSVFNKLRNILRQQDLDLGDIVQLRVFLVGAEETGGKLDFAGLQAGYTQFFGTPEQPLKPARTALQVVALPLPGALIEVEAVAARQA</sequence>
<feature type="domain" description="Amine oxidase" evidence="8">
    <location>
        <begin position="60"/>
        <end position="490"/>
    </location>
</feature>
<accession>F3CKG5</accession>
<dbReference type="SUPFAM" id="SSF54373">
    <property type="entry name" value="FAD-linked reductases, C-terminal domain"/>
    <property type="match status" value="1"/>
</dbReference>
<dbReference type="CDD" id="cd06151">
    <property type="entry name" value="YjgF_YER057c_UK114_like_3"/>
    <property type="match status" value="1"/>
</dbReference>
<dbReference type="InterPro" id="IPR002937">
    <property type="entry name" value="Amino_oxidase"/>
</dbReference>
<dbReference type="PANTHER" id="PTHR10742">
    <property type="entry name" value="FLAVIN MONOAMINE OXIDASE"/>
    <property type="match status" value="1"/>
</dbReference>
<dbReference type="AlphaFoldDB" id="F3CKG5"/>
<dbReference type="PATRIC" id="fig|875330.6.peg.5520"/>
<proteinExistence type="inferred from homology"/>
<dbReference type="PANTHER" id="PTHR10742:SF410">
    <property type="entry name" value="LYSINE-SPECIFIC HISTONE DEMETHYLASE 2"/>
    <property type="match status" value="1"/>
</dbReference>
<evidence type="ECO:0000256" key="3">
    <source>
        <dbReference type="ARBA" id="ARBA00012535"/>
    </source>
</evidence>
<keyword evidence="5" id="KW-0073">Auxin biosynthesis</keyword>
<name>F3CKG5_PSESG</name>
<dbReference type="Pfam" id="PF01593">
    <property type="entry name" value="Amino_oxidase"/>
    <property type="match status" value="1"/>
</dbReference>
<dbReference type="Pfam" id="PF01042">
    <property type="entry name" value="Ribonuc_L-PSP"/>
    <property type="match status" value="1"/>
</dbReference>
<dbReference type="InterPro" id="IPR006175">
    <property type="entry name" value="YjgF/YER057c/UK114"/>
</dbReference>
<feature type="region of interest" description="Disordered" evidence="7">
    <location>
        <begin position="513"/>
        <end position="544"/>
    </location>
</feature>
<dbReference type="EC" id="1.13.12.3" evidence="3"/>
<dbReference type="Gene3D" id="3.50.50.60">
    <property type="entry name" value="FAD/NAD(P)-binding domain"/>
    <property type="match status" value="1"/>
</dbReference>
<dbReference type="Gene3D" id="1.20.1440.240">
    <property type="match status" value="1"/>
</dbReference>
<comment type="pathway">
    <text evidence="1">Plant hormone metabolism; auxin biosynthesis.</text>
</comment>
<organism evidence="9 10">
    <name type="scientific">Pseudomonas savastanoi pv. glycinea str. race 4</name>
    <dbReference type="NCBI Taxonomy" id="875330"/>
    <lineage>
        <taxon>Bacteria</taxon>
        <taxon>Pseudomonadati</taxon>
        <taxon>Pseudomonadota</taxon>
        <taxon>Gammaproteobacteria</taxon>
        <taxon>Pseudomonadales</taxon>
        <taxon>Pseudomonadaceae</taxon>
        <taxon>Pseudomonas</taxon>
    </lineage>
</organism>
<gene>
    <name evidence="9" type="ORF">Pgy4_43108</name>
</gene>
<comment type="catalytic activity">
    <reaction evidence="6">
        <text>L-tryptophan + O2 = indole-3-acetamide + CO2 + H2O</text>
        <dbReference type="Rhea" id="RHEA:16165"/>
        <dbReference type="ChEBI" id="CHEBI:15377"/>
        <dbReference type="ChEBI" id="CHEBI:15379"/>
        <dbReference type="ChEBI" id="CHEBI:16031"/>
        <dbReference type="ChEBI" id="CHEBI:16526"/>
        <dbReference type="ChEBI" id="CHEBI:57912"/>
        <dbReference type="EC" id="1.13.12.3"/>
    </reaction>
</comment>
<dbReference type="EMBL" id="ADWY01004371">
    <property type="protein sequence ID" value="EGH19757.1"/>
    <property type="molecule type" value="Genomic_DNA"/>
</dbReference>
<dbReference type="GO" id="GO:0009851">
    <property type="term" value="P:auxin biosynthetic process"/>
    <property type="evidence" value="ECO:0007669"/>
    <property type="project" value="UniProtKB-KW"/>
</dbReference>
<dbReference type="InterPro" id="IPR035959">
    <property type="entry name" value="RutC-like_sf"/>
</dbReference>
<evidence type="ECO:0000259" key="8">
    <source>
        <dbReference type="Pfam" id="PF01593"/>
    </source>
</evidence>
<evidence type="ECO:0000256" key="2">
    <source>
        <dbReference type="ARBA" id="ARBA00005833"/>
    </source>
</evidence>
<reference evidence="9 10" key="1">
    <citation type="journal article" date="2011" name="PLoS Pathog.">
        <title>Dynamic evolution of pathogenicity revealed by sequencing and comparative genomics of 19 Pseudomonas syringae isolates.</title>
        <authorList>
            <person name="Baltrus D.A."/>
            <person name="Nishimura M.T."/>
            <person name="Romanchuk A."/>
            <person name="Chang J.H."/>
            <person name="Mukhtar M.S."/>
            <person name="Cherkis K."/>
            <person name="Roach J."/>
            <person name="Grant S.R."/>
            <person name="Jones C.D."/>
            <person name="Dangl J.L."/>
        </authorList>
    </citation>
    <scope>NUCLEOTIDE SEQUENCE [LARGE SCALE GENOMIC DNA]</scope>
    <source>
        <strain evidence="10">race 4</strain>
    </source>
</reference>
<comment type="caution">
    <text evidence="9">The sequence shown here is derived from an EMBL/GenBank/DDBJ whole genome shotgun (WGS) entry which is preliminary data.</text>
</comment>
<dbReference type="InterPro" id="IPR036188">
    <property type="entry name" value="FAD/NAD-bd_sf"/>
</dbReference>
<feature type="compositionally biased region" description="Basic and acidic residues" evidence="7">
    <location>
        <begin position="518"/>
        <end position="528"/>
    </location>
</feature>
<evidence type="ECO:0000256" key="1">
    <source>
        <dbReference type="ARBA" id="ARBA00004814"/>
    </source>
</evidence>
<evidence type="ECO:0000256" key="7">
    <source>
        <dbReference type="SAM" id="MobiDB-lite"/>
    </source>
</evidence>
<evidence type="ECO:0000313" key="10">
    <source>
        <dbReference type="Proteomes" id="UP000005466"/>
    </source>
</evidence>
<dbReference type="InterPro" id="IPR050281">
    <property type="entry name" value="Flavin_monoamine_oxidase"/>
</dbReference>
<evidence type="ECO:0000313" key="9">
    <source>
        <dbReference type="EMBL" id="EGH19757.1"/>
    </source>
</evidence>
<dbReference type="Proteomes" id="UP000005466">
    <property type="component" value="Unassembled WGS sequence"/>
</dbReference>
<dbReference type="Gene3D" id="3.90.660.10">
    <property type="match status" value="1"/>
</dbReference>
<dbReference type="SUPFAM" id="SSF55298">
    <property type="entry name" value="YjgF-like"/>
    <property type="match status" value="1"/>
</dbReference>
<protein>
    <recommendedName>
        <fullName evidence="4">Tryptophan 2-monooxygenase</fullName>
        <ecNumber evidence="3">1.13.12.3</ecNumber>
    </recommendedName>
</protein>
<dbReference type="Gene3D" id="3.30.1330.40">
    <property type="entry name" value="RutC-like"/>
    <property type="match status" value="1"/>
</dbReference>
<evidence type="ECO:0000256" key="5">
    <source>
        <dbReference type="ARBA" id="ARBA00023070"/>
    </source>
</evidence>
<dbReference type="HOGENOM" id="CLU_004498_8_3_6"/>